<dbReference type="Gramene" id="OIW15792">
    <property type="protein sequence ID" value="OIW15792"/>
    <property type="gene ID" value="TanjilG_04327"/>
</dbReference>
<organism evidence="2 3">
    <name type="scientific">Lupinus angustifolius</name>
    <name type="common">Narrow-leaved blue lupine</name>
    <dbReference type="NCBI Taxonomy" id="3871"/>
    <lineage>
        <taxon>Eukaryota</taxon>
        <taxon>Viridiplantae</taxon>
        <taxon>Streptophyta</taxon>
        <taxon>Embryophyta</taxon>
        <taxon>Tracheophyta</taxon>
        <taxon>Spermatophyta</taxon>
        <taxon>Magnoliopsida</taxon>
        <taxon>eudicotyledons</taxon>
        <taxon>Gunneridae</taxon>
        <taxon>Pentapetalae</taxon>
        <taxon>rosids</taxon>
        <taxon>fabids</taxon>
        <taxon>Fabales</taxon>
        <taxon>Fabaceae</taxon>
        <taxon>Papilionoideae</taxon>
        <taxon>50 kb inversion clade</taxon>
        <taxon>genistoids sensu lato</taxon>
        <taxon>core genistoids</taxon>
        <taxon>Genisteae</taxon>
        <taxon>Lupinus</taxon>
    </lineage>
</organism>
<sequence length="78" mass="8602">MARVFLIYAVAVLTVAVVVVSGSPATMTLERAFPSNDGVELSHLRARDMFRHRRMLKSSNVSVVDFSVQGTFNPYEVG</sequence>
<gene>
    <name evidence="2" type="ORF">TanjilG_04327</name>
</gene>
<feature type="signal peptide" evidence="1">
    <location>
        <begin position="1"/>
        <end position="22"/>
    </location>
</feature>
<dbReference type="STRING" id="3871.A0A4P1RPI8"/>
<reference evidence="2 3" key="1">
    <citation type="journal article" date="2017" name="Plant Biotechnol. J.">
        <title>A comprehensive draft genome sequence for lupin (Lupinus angustifolius), an emerging health food: insights into plant-microbe interactions and legume evolution.</title>
        <authorList>
            <person name="Hane J.K."/>
            <person name="Ming Y."/>
            <person name="Kamphuis L.G."/>
            <person name="Nelson M.N."/>
            <person name="Garg G."/>
            <person name="Atkins C.A."/>
            <person name="Bayer P.E."/>
            <person name="Bravo A."/>
            <person name="Bringans S."/>
            <person name="Cannon S."/>
            <person name="Edwards D."/>
            <person name="Foley R."/>
            <person name="Gao L.L."/>
            <person name="Harrison M.J."/>
            <person name="Huang W."/>
            <person name="Hurgobin B."/>
            <person name="Li S."/>
            <person name="Liu C.W."/>
            <person name="McGrath A."/>
            <person name="Morahan G."/>
            <person name="Murray J."/>
            <person name="Weller J."/>
            <person name="Jian J."/>
            <person name="Singh K.B."/>
        </authorList>
    </citation>
    <scope>NUCLEOTIDE SEQUENCE [LARGE SCALE GENOMIC DNA]</scope>
    <source>
        <strain evidence="3">cv. Tanjil</strain>
        <tissue evidence="2">Whole plant</tissue>
    </source>
</reference>
<dbReference type="AlphaFoldDB" id="A0A4P1RPI8"/>
<accession>A0A4P1RPI8</accession>
<evidence type="ECO:0000256" key="1">
    <source>
        <dbReference type="SAM" id="SignalP"/>
    </source>
</evidence>
<protein>
    <submittedName>
        <fullName evidence="2">Uncharacterized protein</fullName>
    </submittedName>
</protein>
<dbReference type="Proteomes" id="UP000188354">
    <property type="component" value="Chromosome LG03"/>
</dbReference>
<evidence type="ECO:0000313" key="3">
    <source>
        <dbReference type="Proteomes" id="UP000188354"/>
    </source>
</evidence>
<evidence type="ECO:0000313" key="2">
    <source>
        <dbReference type="EMBL" id="OIW15792.1"/>
    </source>
</evidence>
<keyword evidence="3" id="KW-1185">Reference proteome</keyword>
<feature type="chain" id="PRO_5020025431" evidence="1">
    <location>
        <begin position="23"/>
        <end position="78"/>
    </location>
</feature>
<proteinExistence type="predicted"/>
<dbReference type="EMBL" id="CM007363">
    <property type="protein sequence ID" value="OIW15792.1"/>
    <property type="molecule type" value="Genomic_DNA"/>
</dbReference>
<name>A0A4P1RPI8_LUPAN</name>
<keyword evidence="1" id="KW-0732">Signal</keyword>